<feature type="domain" description="Ice-binding protein C-terminal" evidence="2">
    <location>
        <begin position="136"/>
        <end position="161"/>
    </location>
</feature>
<protein>
    <submittedName>
        <fullName evidence="3">PEP-CTERM sorting domain-containing protein</fullName>
    </submittedName>
</protein>
<evidence type="ECO:0000313" key="4">
    <source>
        <dbReference type="Proteomes" id="UP000439986"/>
    </source>
</evidence>
<keyword evidence="1" id="KW-0732">Signal</keyword>
<dbReference type="NCBIfam" id="TIGR02595">
    <property type="entry name" value="PEP_CTERM"/>
    <property type="match status" value="1"/>
</dbReference>
<dbReference type="EMBL" id="WKJL01000015">
    <property type="protein sequence ID" value="MRW86243.1"/>
    <property type="molecule type" value="Genomic_DNA"/>
</dbReference>
<dbReference type="RefSeq" id="WP_154359507.1">
    <property type="nucleotide sequence ID" value="NZ_WKJL01000015.1"/>
</dbReference>
<sequence length="165" mass="16793">MKIKALVAGLMLAASFSASADVLYRPEVVAVTAPDYSFSNVKIGSITVTSLSDLTGSVFAATTVSFPFGAPFTLDTVTFTGASVQTLIGDLDASTGAFSYHNVAAGTYDVFASGVLGHNGQFTNAAFLGLNYSVTAVPEPETLGMLLGGLGLIGAVAARRKRAAS</sequence>
<dbReference type="Proteomes" id="UP000439986">
    <property type="component" value="Unassembled WGS sequence"/>
</dbReference>
<evidence type="ECO:0000256" key="1">
    <source>
        <dbReference type="SAM" id="SignalP"/>
    </source>
</evidence>
<comment type="caution">
    <text evidence="3">The sequence shown here is derived from an EMBL/GenBank/DDBJ whole genome shotgun (WGS) entry which is preliminary data.</text>
</comment>
<accession>A0A844D0F8</accession>
<proteinExistence type="predicted"/>
<name>A0A844D0F8_9BURK</name>
<organism evidence="3 4">
    <name type="scientific">Duganella aquatilis</name>
    <dbReference type="NCBI Taxonomy" id="2666082"/>
    <lineage>
        <taxon>Bacteria</taxon>
        <taxon>Pseudomonadati</taxon>
        <taxon>Pseudomonadota</taxon>
        <taxon>Betaproteobacteria</taxon>
        <taxon>Burkholderiales</taxon>
        <taxon>Oxalobacteraceae</taxon>
        <taxon>Telluria group</taxon>
        <taxon>Duganella</taxon>
    </lineage>
</organism>
<evidence type="ECO:0000313" key="3">
    <source>
        <dbReference type="EMBL" id="MRW86243.1"/>
    </source>
</evidence>
<dbReference type="AlphaFoldDB" id="A0A844D0F8"/>
<gene>
    <name evidence="3" type="ORF">GJ698_19400</name>
</gene>
<dbReference type="InterPro" id="IPR013424">
    <property type="entry name" value="Ice-binding_C"/>
</dbReference>
<reference evidence="3 4" key="1">
    <citation type="submission" date="2019-11" db="EMBL/GenBank/DDBJ databases">
        <title>Novel species isolated from a subtropical stream in China.</title>
        <authorList>
            <person name="Lu H."/>
        </authorList>
    </citation>
    <scope>NUCLEOTIDE SEQUENCE [LARGE SCALE GENOMIC DNA]</scope>
    <source>
        <strain evidence="3 4">FT26W</strain>
    </source>
</reference>
<dbReference type="NCBIfam" id="NF038126">
    <property type="entry name" value="PEP_CTERM_FxDxF"/>
    <property type="match status" value="1"/>
</dbReference>
<keyword evidence="4" id="KW-1185">Reference proteome</keyword>
<dbReference type="Pfam" id="PF07589">
    <property type="entry name" value="PEP-CTERM"/>
    <property type="match status" value="1"/>
</dbReference>
<evidence type="ECO:0000259" key="2">
    <source>
        <dbReference type="Pfam" id="PF07589"/>
    </source>
</evidence>
<feature type="chain" id="PRO_5032829454" evidence="1">
    <location>
        <begin position="21"/>
        <end position="165"/>
    </location>
</feature>
<feature type="signal peptide" evidence="1">
    <location>
        <begin position="1"/>
        <end position="20"/>
    </location>
</feature>